<dbReference type="AlphaFoldDB" id="A0A0D6R560"/>
<dbReference type="PANTHER" id="PTHR10891">
    <property type="entry name" value="EF-HAND CALCIUM-BINDING DOMAIN CONTAINING PROTEIN"/>
    <property type="match status" value="1"/>
</dbReference>
<dbReference type="EMBL" id="GCKF01030846">
    <property type="protein sequence ID" value="JAG97866.1"/>
    <property type="molecule type" value="Transcribed_RNA"/>
</dbReference>
<keyword evidence="1" id="KW-0479">Metal-binding</keyword>
<dbReference type="SUPFAM" id="SSF47473">
    <property type="entry name" value="EF-hand"/>
    <property type="match status" value="1"/>
</dbReference>
<evidence type="ECO:0000313" key="5">
    <source>
        <dbReference type="EMBL" id="JAG97866.1"/>
    </source>
</evidence>
<proteinExistence type="predicted"/>
<dbReference type="CDD" id="cd00051">
    <property type="entry name" value="EFh"/>
    <property type="match status" value="2"/>
</dbReference>
<keyword evidence="2" id="KW-0677">Repeat</keyword>
<feature type="domain" description="EF-hand" evidence="4">
    <location>
        <begin position="54"/>
        <end position="89"/>
    </location>
</feature>
<feature type="domain" description="EF-hand" evidence="4">
    <location>
        <begin position="91"/>
        <end position="126"/>
    </location>
</feature>
<accession>A0A0D6R560</accession>
<dbReference type="InterPro" id="IPR002048">
    <property type="entry name" value="EF_hand_dom"/>
</dbReference>
<sequence>MMRVYELFYRKALRWLKKPAKLMSSPSTSSNKNSGHACDQTVKLDEKYINASTQILRELEEVFKHFDANGDGKISISELGAVVNSLGNEFTSREELEMMIREVDCNGDGFIDLQEFIDFNVKSEGGGAGSLQELRDAFRIFDADRNGYISAEELRSVLANMGDESSLEECFQMIKGVDLDGDGFINFEEFAKMMSS</sequence>
<feature type="domain" description="EF-hand" evidence="4">
    <location>
        <begin position="129"/>
        <end position="164"/>
    </location>
</feature>
<keyword evidence="3" id="KW-0106">Calcium</keyword>
<protein>
    <recommendedName>
        <fullName evidence="4">EF-hand domain-containing protein</fullName>
    </recommendedName>
</protein>
<name>A0A0D6R560_ARACU</name>
<evidence type="ECO:0000256" key="1">
    <source>
        <dbReference type="ARBA" id="ARBA00022723"/>
    </source>
</evidence>
<dbReference type="Pfam" id="PF13499">
    <property type="entry name" value="EF-hand_7"/>
    <property type="match status" value="2"/>
</dbReference>
<dbReference type="InterPro" id="IPR011992">
    <property type="entry name" value="EF-hand-dom_pair"/>
</dbReference>
<reference evidence="5" key="1">
    <citation type="submission" date="2015-03" db="EMBL/GenBank/DDBJ databases">
        <title>A transcriptome of Araucaria cunninghamii, an australian fine timber species.</title>
        <authorList>
            <person name="Jing Yi C.J.Y."/>
            <person name="Yin San L.Y.S."/>
            <person name="Abdul Karim S.S."/>
            <person name="Wan Azmi N.N."/>
            <person name="Hercus R.R."/>
            <person name="Croft L.L."/>
        </authorList>
    </citation>
    <scope>NUCLEOTIDE SEQUENCE</scope>
    <source>
        <strain evidence="5">MI0301</strain>
        <tissue evidence="5">Leaf</tissue>
    </source>
</reference>
<organism evidence="5">
    <name type="scientific">Araucaria cunninghamii</name>
    <name type="common">Hoop pine</name>
    <name type="synonym">Moreton Bay pine</name>
    <dbReference type="NCBI Taxonomy" id="56994"/>
    <lineage>
        <taxon>Eukaryota</taxon>
        <taxon>Viridiplantae</taxon>
        <taxon>Streptophyta</taxon>
        <taxon>Embryophyta</taxon>
        <taxon>Tracheophyta</taxon>
        <taxon>Spermatophyta</taxon>
        <taxon>Pinopsida</taxon>
        <taxon>Pinidae</taxon>
        <taxon>Conifers II</taxon>
        <taxon>Araucariales</taxon>
        <taxon>Araucariaceae</taxon>
        <taxon>Araucaria</taxon>
    </lineage>
</organism>
<evidence type="ECO:0000259" key="4">
    <source>
        <dbReference type="PROSITE" id="PS50222"/>
    </source>
</evidence>
<dbReference type="PROSITE" id="PS50222">
    <property type="entry name" value="EF_HAND_2"/>
    <property type="match status" value="4"/>
</dbReference>
<dbReference type="GO" id="GO:0005509">
    <property type="term" value="F:calcium ion binding"/>
    <property type="evidence" value="ECO:0007669"/>
    <property type="project" value="InterPro"/>
</dbReference>
<dbReference type="PROSITE" id="PS00018">
    <property type="entry name" value="EF_HAND_1"/>
    <property type="match status" value="4"/>
</dbReference>
<evidence type="ECO:0000256" key="2">
    <source>
        <dbReference type="ARBA" id="ARBA00022737"/>
    </source>
</evidence>
<evidence type="ECO:0000256" key="3">
    <source>
        <dbReference type="ARBA" id="ARBA00022837"/>
    </source>
</evidence>
<dbReference type="FunFam" id="1.10.238.10:FF:000001">
    <property type="entry name" value="Calmodulin 1"/>
    <property type="match status" value="1"/>
</dbReference>
<feature type="domain" description="EF-hand" evidence="4">
    <location>
        <begin position="165"/>
        <end position="196"/>
    </location>
</feature>
<dbReference type="Gene3D" id="1.10.238.10">
    <property type="entry name" value="EF-hand"/>
    <property type="match status" value="2"/>
</dbReference>
<dbReference type="SMART" id="SM00054">
    <property type="entry name" value="EFh"/>
    <property type="match status" value="4"/>
</dbReference>
<dbReference type="InterPro" id="IPR039647">
    <property type="entry name" value="EF_hand_pair_protein_CML-like"/>
</dbReference>
<dbReference type="InterPro" id="IPR018247">
    <property type="entry name" value="EF_Hand_1_Ca_BS"/>
</dbReference>